<feature type="coiled-coil region" evidence="1">
    <location>
        <begin position="84"/>
        <end position="111"/>
    </location>
</feature>
<reference evidence="4 5" key="1">
    <citation type="submission" date="2019-01" db="EMBL/GenBank/DDBJ databases">
        <title>Draft genomes of a novel of Aminipila strains.</title>
        <authorList>
            <person name="Ma S."/>
        </authorList>
    </citation>
    <scope>NUCLEOTIDE SEQUENCE [LARGE SCALE GENOMIC DNA]</scope>
    <source>
        <strain evidence="5">JN-39</strain>
    </source>
</reference>
<accession>A0A410PSB1</accession>
<dbReference type="Proteomes" id="UP000287601">
    <property type="component" value="Chromosome"/>
</dbReference>
<sequence>MFKQKKKRSREFKNSDKIIDLEQARTERRARRKQAANKRQNKGRKAASEELSERKVNKRNRKRLIYLCVILGIMLVIGVSIFHVFSLQREYKNIAAQNKALKEQRQDLTEELGNVNNPEYIEQQARQQLKMVKPGEVLYVLPQKGVTGAAIVPKRHTDLMPAGEASD</sequence>
<keyword evidence="5" id="KW-1185">Reference proteome</keyword>
<proteinExistence type="predicted"/>
<dbReference type="EMBL" id="CP035281">
    <property type="protein sequence ID" value="QAT41779.1"/>
    <property type="molecule type" value="Genomic_DNA"/>
</dbReference>
<evidence type="ECO:0000256" key="2">
    <source>
        <dbReference type="SAM" id="MobiDB-lite"/>
    </source>
</evidence>
<dbReference type="RefSeq" id="WP_128744433.1">
    <property type="nucleotide sequence ID" value="NZ_CP035281.1"/>
</dbReference>
<keyword evidence="1" id="KW-0175">Coiled coil</keyword>
<keyword evidence="3" id="KW-0812">Transmembrane</keyword>
<evidence type="ECO:0000313" key="4">
    <source>
        <dbReference type="EMBL" id="QAT41779.1"/>
    </source>
</evidence>
<keyword evidence="3" id="KW-0472">Membrane</keyword>
<dbReference type="OrthoDB" id="1779978at2"/>
<feature type="region of interest" description="Disordered" evidence="2">
    <location>
        <begin position="1"/>
        <end position="54"/>
    </location>
</feature>
<feature type="compositionally biased region" description="Basic and acidic residues" evidence="2">
    <location>
        <begin position="11"/>
        <end position="27"/>
    </location>
</feature>
<keyword evidence="3" id="KW-1133">Transmembrane helix</keyword>
<dbReference type="KEGG" id="amij:EQM06_00255"/>
<evidence type="ECO:0000313" key="5">
    <source>
        <dbReference type="Proteomes" id="UP000287601"/>
    </source>
</evidence>
<dbReference type="AlphaFoldDB" id="A0A410PSB1"/>
<evidence type="ECO:0000256" key="1">
    <source>
        <dbReference type="SAM" id="Coils"/>
    </source>
</evidence>
<dbReference type="InterPro" id="IPR007060">
    <property type="entry name" value="FtsL/DivIC"/>
</dbReference>
<organism evidence="4 5">
    <name type="scientific">Aminipila luticellarii</name>
    <dbReference type="NCBI Taxonomy" id="2507160"/>
    <lineage>
        <taxon>Bacteria</taxon>
        <taxon>Bacillati</taxon>
        <taxon>Bacillota</taxon>
        <taxon>Clostridia</taxon>
        <taxon>Peptostreptococcales</taxon>
        <taxon>Anaerovoracaceae</taxon>
        <taxon>Aminipila</taxon>
    </lineage>
</organism>
<protein>
    <submittedName>
        <fullName evidence="4">Septum formation initiator family protein</fullName>
    </submittedName>
</protein>
<evidence type="ECO:0000256" key="3">
    <source>
        <dbReference type="SAM" id="Phobius"/>
    </source>
</evidence>
<feature type="transmembrane region" description="Helical" evidence="3">
    <location>
        <begin position="64"/>
        <end position="85"/>
    </location>
</feature>
<name>A0A410PSB1_9FIRM</name>
<feature type="compositionally biased region" description="Basic residues" evidence="2">
    <location>
        <begin position="28"/>
        <end position="45"/>
    </location>
</feature>
<dbReference type="Pfam" id="PF04977">
    <property type="entry name" value="DivIC"/>
    <property type="match status" value="1"/>
</dbReference>
<gene>
    <name evidence="4" type="ORF">EQM06_00255</name>
</gene>
<feature type="compositionally biased region" description="Basic residues" evidence="2">
    <location>
        <begin position="1"/>
        <end position="10"/>
    </location>
</feature>